<feature type="domain" description="Solute-binding protein family 3/N-terminal" evidence="2">
    <location>
        <begin position="22"/>
        <end position="243"/>
    </location>
</feature>
<dbReference type="SMART" id="SM00062">
    <property type="entry name" value="PBPb"/>
    <property type="match status" value="2"/>
</dbReference>
<dbReference type="EMBL" id="DSZY01000005">
    <property type="protein sequence ID" value="HGU39692.1"/>
    <property type="molecule type" value="Genomic_DNA"/>
</dbReference>
<evidence type="ECO:0000259" key="2">
    <source>
        <dbReference type="SMART" id="SM00062"/>
    </source>
</evidence>
<sequence length="473" mass="54201">MKKIALVIFAFFLMEVAFSQTVLYTYVQAAEPKYIVEKGTVKGICGDIVEALNRELSKQRIRIVYRDLKAKTNAEILEDLKKGKIQIFVGLGLNEERVKEYKYISVPLYGLNEALLVLKGNATQVLTKSNPKVGVIGSTLTSLNVERIFPHGKTFTYSTIIEALDALSKRSIDAIFYTSLSLGYYASKFENFELVPLIAEKYYHYILFSKDVPDKIVQAVESALRSIISRNEVTRILSFYGVDRYVKQGNLVELVTVNWPPYHYLEDNKVRGVDVEVIEKVFINLGFVVSIQVLPPPRALQMMVQKTVDGIFSVWKTAEREEILEYSTEPLSFTREGFWYLKENEMIIHDLLNNRNFICAFVNGYGYDRTFETFKCSRLQVDSDEQGIKLVYRGKVGAFATDYRSGLYWVEKLGYNQKLSFIPVSKEKRPQYLAFSKTIHGKILSQLFSQGLKKFKSSSEYSTVLGKYGIVNW</sequence>
<feature type="domain" description="Solute-binding protein family 3/N-terminal" evidence="2">
    <location>
        <begin position="250"/>
        <end position="472"/>
    </location>
</feature>
<protein>
    <submittedName>
        <fullName evidence="3">Transporter substrate-binding domain-containing protein</fullName>
    </submittedName>
</protein>
<keyword evidence="1" id="KW-0732">Signal</keyword>
<dbReference type="AlphaFoldDB" id="A0A7C4W2P7"/>
<organism evidence="3">
    <name type="scientific">Fervidobacterium thailandense</name>
    <dbReference type="NCBI Taxonomy" id="1008305"/>
    <lineage>
        <taxon>Bacteria</taxon>
        <taxon>Thermotogati</taxon>
        <taxon>Thermotogota</taxon>
        <taxon>Thermotogae</taxon>
        <taxon>Thermotogales</taxon>
        <taxon>Fervidobacteriaceae</taxon>
        <taxon>Fervidobacterium</taxon>
    </lineage>
</organism>
<gene>
    <name evidence="3" type="ORF">ENT77_00600</name>
</gene>
<name>A0A7C4W2P7_9BACT</name>
<comment type="caution">
    <text evidence="3">The sequence shown here is derived from an EMBL/GenBank/DDBJ whole genome shotgun (WGS) entry which is preliminary data.</text>
</comment>
<evidence type="ECO:0000313" key="3">
    <source>
        <dbReference type="EMBL" id="HGU39692.1"/>
    </source>
</evidence>
<evidence type="ECO:0000256" key="1">
    <source>
        <dbReference type="ARBA" id="ARBA00022729"/>
    </source>
</evidence>
<dbReference type="Pfam" id="PF00497">
    <property type="entry name" value="SBP_bac_3"/>
    <property type="match status" value="2"/>
</dbReference>
<proteinExistence type="predicted"/>
<dbReference type="InterPro" id="IPR001638">
    <property type="entry name" value="Solute-binding_3/MltF_N"/>
</dbReference>
<dbReference type="PANTHER" id="PTHR35936">
    <property type="entry name" value="MEMBRANE-BOUND LYTIC MUREIN TRANSGLYCOSYLASE F"/>
    <property type="match status" value="1"/>
</dbReference>
<dbReference type="Gene3D" id="3.40.190.10">
    <property type="entry name" value="Periplasmic binding protein-like II"/>
    <property type="match status" value="4"/>
</dbReference>
<dbReference type="PANTHER" id="PTHR35936:SF25">
    <property type="entry name" value="ABC TRANSPORTER SUBSTRATE-BINDING PROTEIN"/>
    <property type="match status" value="1"/>
</dbReference>
<dbReference type="SUPFAM" id="SSF53850">
    <property type="entry name" value="Periplasmic binding protein-like II"/>
    <property type="match status" value="2"/>
</dbReference>
<reference evidence="3" key="1">
    <citation type="journal article" date="2020" name="mSystems">
        <title>Genome- and Community-Level Interaction Insights into Carbon Utilization and Element Cycling Functions of Hydrothermarchaeota in Hydrothermal Sediment.</title>
        <authorList>
            <person name="Zhou Z."/>
            <person name="Liu Y."/>
            <person name="Xu W."/>
            <person name="Pan J."/>
            <person name="Luo Z.H."/>
            <person name="Li M."/>
        </authorList>
    </citation>
    <scope>NUCLEOTIDE SEQUENCE [LARGE SCALE GENOMIC DNA]</scope>
    <source>
        <strain evidence="3">SpSt-609</strain>
    </source>
</reference>
<accession>A0A7C4W2P7</accession>